<dbReference type="InterPro" id="IPR029033">
    <property type="entry name" value="His_PPase_superfam"/>
</dbReference>
<protein>
    <submittedName>
        <fullName evidence="1">Histidine phosphatase family protein</fullName>
    </submittedName>
</protein>
<dbReference type="InterPro" id="IPR050275">
    <property type="entry name" value="PGM_Phosphatase"/>
</dbReference>
<dbReference type="Pfam" id="PF00300">
    <property type="entry name" value="His_Phos_1"/>
    <property type="match status" value="1"/>
</dbReference>
<dbReference type="RefSeq" id="WP_162357812.1">
    <property type="nucleotide sequence ID" value="NZ_CP048209.1"/>
</dbReference>
<dbReference type="Gene3D" id="3.40.50.1240">
    <property type="entry name" value="Phosphoglycerate mutase-like"/>
    <property type="match status" value="1"/>
</dbReference>
<dbReference type="PANTHER" id="PTHR48100">
    <property type="entry name" value="BROAD-SPECIFICITY PHOSPHATASE YOR283W-RELATED"/>
    <property type="match status" value="1"/>
</dbReference>
<dbReference type="CDD" id="cd07067">
    <property type="entry name" value="HP_PGM_like"/>
    <property type="match status" value="1"/>
</dbReference>
<organism evidence="1 2">
    <name type="scientific">Paenibacillus lycopersici</name>
    <dbReference type="NCBI Taxonomy" id="2704462"/>
    <lineage>
        <taxon>Bacteria</taxon>
        <taxon>Bacillati</taxon>
        <taxon>Bacillota</taxon>
        <taxon>Bacilli</taxon>
        <taxon>Bacillales</taxon>
        <taxon>Paenibacillaceae</taxon>
        <taxon>Paenibacillus</taxon>
    </lineage>
</organism>
<keyword evidence="2" id="KW-1185">Reference proteome</keyword>
<reference evidence="1 2" key="1">
    <citation type="submission" date="2020-01" db="EMBL/GenBank/DDBJ databases">
        <title>Paenibacillus sp. nov., isolated from tomato rhizosphere.</title>
        <authorList>
            <person name="Weon H.-Y."/>
            <person name="Lee S.A."/>
        </authorList>
    </citation>
    <scope>NUCLEOTIDE SEQUENCE [LARGE SCALE GENOMIC DNA]</scope>
    <source>
        <strain evidence="1 2">12200R-189</strain>
    </source>
</reference>
<dbReference type="AlphaFoldDB" id="A0A6C0G0K3"/>
<dbReference type="InterPro" id="IPR013078">
    <property type="entry name" value="His_Pase_superF_clade-1"/>
</dbReference>
<dbReference type="GO" id="GO:0005737">
    <property type="term" value="C:cytoplasm"/>
    <property type="evidence" value="ECO:0007669"/>
    <property type="project" value="TreeGrafter"/>
</dbReference>
<proteinExistence type="predicted"/>
<dbReference type="SUPFAM" id="SSF53254">
    <property type="entry name" value="Phosphoglycerate mutase-like"/>
    <property type="match status" value="1"/>
</dbReference>
<dbReference type="GO" id="GO:0016791">
    <property type="term" value="F:phosphatase activity"/>
    <property type="evidence" value="ECO:0007669"/>
    <property type="project" value="TreeGrafter"/>
</dbReference>
<dbReference type="EMBL" id="CP048209">
    <property type="protein sequence ID" value="QHT61373.1"/>
    <property type="molecule type" value="Genomic_DNA"/>
</dbReference>
<name>A0A6C0G0K3_9BACL</name>
<sequence>MKTDFYLVRHARKDQGIGDVPITQAGILQAQATARWLSEVAVQGSISRIVSSPLRRAVLTAAIIAQATGAAISEDVRLRERANWGDVPGQSFDEFVAMWDRCTRERGFAPPIGDSARRAGDRFASCLLDLSAAHPRESIVIVTHGGILTDFLINVIPECKLERFHPNFIQRQSSLISECSITKATCTRGIFELERFAFVDHLKTIGPQPESFMGMKL</sequence>
<evidence type="ECO:0000313" key="2">
    <source>
        <dbReference type="Proteomes" id="UP000476064"/>
    </source>
</evidence>
<evidence type="ECO:0000313" key="1">
    <source>
        <dbReference type="EMBL" id="QHT61373.1"/>
    </source>
</evidence>
<gene>
    <name evidence="1" type="ORF">GXP70_16350</name>
</gene>
<dbReference type="KEGG" id="plyc:GXP70_16350"/>
<dbReference type="Proteomes" id="UP000476064">
    <property type="component" value="Chromosome"/>
</dbReference>
<dbReference type="PANTHER" id="PTHR48100:SF1">
    <property type="entry name" value="HISTIDINE PHOSPHATASE FAMILY PROTEIN-RELATED"/>
    <property type="match status" value="1"/>
</dbReference>
<accession>A0A6C0G0K3</accession>
<dbReference type="SMART" id="SM00855">
    <property type="entry name" value="PGAM"/>
    <property type="match status" value="1"/>
</dbReference>